<comment type="caution">
    <text evidence="2">The sequence shown here is derived from an EMBL/GenBank/DDBJ whole genome shotgun (WGS) entry which is preliminary data.</text>
</comment>
<proteinExistence type="predicted"/>
<dbReference type="InterPro" id="IPR041581">
    <property type="entry name" value="Glyoxalase_6"/>
</dbReference>
<name>A0ABY2B9W9_9ACTN</name>
<dbReference type="InterPro" id="IPR029068">
    <property type="entry name" value="Glyas_Bleomycin-R_OHBP_Dase"/>
</dbReference>
<dbReference type="Proteomes" id="UP000295818">
    <property type="component" value="Unassembled WGS sequence"/>
</dbReference>
<dbReference type="Pfam" id="PF18029">
    <property type="entry name" value="Glyoxalase_6"/>
    <property type="match status" value="1"/>
</dbReference>
<accession>A0ABY2B9W9</accession>
<reference evidence="2 3" key="1">
    <citation type="journal article" date="2015" name="Stand. Genomic Sci.">
        <title>Genomic Encyclopedia of Bacterial and Archaeal Type Strains, Phase III: the genomes of soil and plant-associated and newly described type strains.</title>
        <authorList>
            <person name="Whitman W.B."/>
            <person name="Woyke T."/>
            <person name="Klenk H.P."/>
            <person name="Zhou Y."/>
            <person name="Lilburn T.G."/>
            <person name="Beck B.J."/>
            <person name="De Vos P."/>
            <person name="Vandamme P."/>
            <person name="Eisen J.A."/>
            <person name="Garrity G."/>
            <person name="Hugenholtz P."/>
            <person name="Kyrpides N.C."/>
        </authorList>
    </citation>
    <scope>NUCLEOTIDE SEQUENCE [LARGE SCALE GENOMIC DNA]</scope>
    <source>
        <strain evidence="2 3">VKM Ac-2538</strain>
    </source>
</reference>
<gene>
    <name evidence="2" type="ORF">EV644_1233</name>
</gene>
<sequence>MTTNIGAVTFSCQDPHKVAEFWAHALGRHVAASADSGSAAILAAIPLYFRRSTSETTVENNIHLDLTTDDLDADATRLRELGATEVRRGEWHSTESITFLDVEGNQFDLIAE</sequence>
<dbReference type="PANTHER" id="PTHR35908">
    <property type="entry name" value="HYPOTHETICAL FUSION PROTEIN"/>
    <property type="match status" value="1"/>
</dbReference>
<organism evidence="2 3">
    <name type="scientific">Kribbella orskensis</name>
    <dbReference type="NCBI Taxonomy" id="2512216"/>
    <lineage>
        <taxon>Bacteria</taxon>
        <taxon>Bacillati</taxon>
        <taxon>Actinomycetota</taxon>
        <taxon>Actinomycetes</taxon>
        <taxon>Propionibacteriales</taxon>
        <taxon>Kribbellaceae</taxon>
        <taxon>Kribbella</taxon>
    </lineage>
</organism>
<feature type="domain" description="VOC" evidence="1">
    <location>
        <begin position="4"/>
        <end position="112"/>
    </location>
</feature>
<dbReference type="PANTHER" id="PTHR35908:SF1">
    <property type="entry name" value="CONSERVED PROTEIN"/>
    <property type="match status" value="1"/>
</dbReference>
<dbReference type="SUPFAM" id="SSF54593">
    <property type="entry name" value="Glyoxalase/Bleomycin resistance protein/Dihydroxybiphenyl dioxygenase"/>
    <property type="match status" value="1"/>
</dbReference>
<evidence type="ECO:0000313" key="3">
    <source>
        <dbReference type="Proteomes" id="UP000295818"/>
    </source>
</evidence>
<protein>
    <recommendedName>
        <fullName evidence="1">VOC domain-containing protein</fullName>
    </recommendedName>
</protein>
<dbReference type="EMBL" id="SLWM01000023">
    <property type="protein sequence ID" value="TCO13171.1"/>
    <property type="molecule type" value="Genomic_DNA"/>
</dbReference>
<evidence type="ECO:0000313" key="2">
    <source>
        <dbReference type="EMBL" id="TCO13171.1"/>
    </source>
</evidence>
<dbReference type="RefSeq" id="WP_132195019.1">
    <property type="nucleotide sequence ID" value="NZ_SLWM01000023.1"/>
</dbReference>
<dbReference type="PROSITE" id="PS51819">
    <property type="entry name" value="VOC"/>
    <property type="match status" value="1"/>
</dbReference>
<dbReference type="Gene3D" id="3.10.180.10">
    <property type="entry name" value="2,3-Dihydroxybiphenyl 1,2-Dioxygenase, domain 1"/>
    <property type="match status" value="1"/>
</dbReference>
<evidence type="ECO:0000259" key="1">
    <source>
        <dbReference type="PROSITE" id="PS51819"/>
    </source>
</evidence>
<dbReference type="InterPro" id="IPR037523">
    <property type="entry name" value="VOC_core"/>
</dbReference>
<keyword evidence="3" id="KW-1185">Reference proteome</keyword>